<name>A0A370PJY1_ASPPH</name>
<evidence type="ECO:0000313" key="2">
    <source>
        <dbReference type="EMBL" id="RDK42486.1"/>
    </source>
</evidence>
<gene>
    <name evidence="2" type="ORF">M752DRAFT_266285</name>
</gene>
<evidence type="ECO:0000256" key="1">
    <source>
        <dbReference type="SAM" id="MobiDB-lite"/>
    </source>
</evidence>
<sequence>METASESHDEPTTHLTSAVHHGHMAESPRSLSSRLALTGQYPPKTYSTIREIKDSILAITERLKITDVGQYVSYKHVSAADFDYIEKNRSQLGHQVRFTYYPEISTLIIKVPSMPHEIAHRTLGDEISHLFKSMGLRMSEFVALGATKYVGETASQKEADSSWKNALLRPVNTDYPTFVIESGVSESMPRLRADAHWWISLTGGQVQIVLLIKVNTTKKTMLFEKYFPKLRQYPNTRARAQGASVAGTYIPDLISTTKVNAIPGTVVGPPITLEFQRIIGRPPVPPEGDVVIGSSQLLELARNVFA</sequence>
<keyword evidence="3" id="KW-1185">Reference proteome</keyword>
<accession>A0A370PJY1</accession>
<dbReference type="EMBL" id="KZ851853">
    <property type="protein sequence ID" value="RDK42486.1"/>
    <property type="molecule type" value="Genomic_DNA"/>
</dbReference>
<feature type="compositionally biased region" description="Basic and acidic residues" evidence="1">
    <location>
        <begin position="1"/>
        <end position="12"/>
    </location>
</feature>
<reference evidence="2 3" key="1">
    <citation type="submission" date="2018-07" db="EMBL/GenBank/DDBJ databases">
        <title>Section-level genome sequencing of Aspergillus section Nigri to investigate inter- and intra-species variation.</title>
        <authorList>
            <consortium name="DOE Joint Genome Institute"/>
            <person name="Vesth T.C."/>
            <person name="Nybo J.L."/>
            <person name="Theobald S."/>
            <person name="Frisvad J.C."/>
            <person name="Larsen T.O."/>
            <person name="Nielsen K.F."/>
            <person name="Hoof J.B."/>
            <person name="Brandl J."/>
            <person name="Salamov A."/>
            <person name="Riley R."/>
            <person name="Gladden J.M."/>
            <person name="Phatale P."/>
            <person name="Nielsen M.T."/>
            <person name="Lyhne E.K."/>
            <person name="Kogle M.E."/>
            <person name="Strasser K."/>
            <person name="McDonnell E."/>
            <person name="Barry K."/>
            <person name="Clum A."/>
            <person name="Chen C."/>
            <person name="Nolan M."/>
            <person name="Sandor L."/>
            <person name="Kuo A."/>
            <person name="Lipzen A."/>
            <person name="Hainaut M."/>
            <person name="Drula E."/>
            <person name="Tsang A."/>
            <person name="Magnuson J.K."/>
            <person name="Henrissat B."/>
            <person name="Wiebenga A."/>
            <person name="Simmons B.A."/>
            <person name="Makela M.R."/>
            <person name="De vries R.P."/>
            <person name="Grigoriev I.V."/>
            <person name="Mortensen U.H."/>
            <person name="Baker S.E."/>
            <person name="Andersen M.R."/>
        </authorList>
    </citation>
    <scope>NUCLEOTIDE SEQUENCE [LARGE SCALE GENOMIC DNA]</scope>
    <source>
        <strain evidence="2 3">ATCC 13157</strain>
    </source>
</reference>
<dbReference type="AlphaFoldDB" id="A0A370PJY1"/>
<dbReference type="Proteomes" id="UP000254937">
    <property type="component" value="Unassembled WGS sequence"/>
</dbReference>
<feature type="region of interest" description="Disordered" evidence="1">
    <location>
        <begin position="1"/>
        <end position="24"/>
    </location>
</feature>
<protein>
    <submittedName>
        <fullName evidence="2">Uncharacterized protein</fullName>
    </submittedName>
</protein>
<evidence type="ECO:0000313" key="3">
    <source>
        <dbReference type="Proteomes" id="UP000254937"/>
    </source>
</evidence>
<organism evidence="2 3">
    <name type="scientific">Aspergillus phoenicis ATCC 13157</name>
    <dbReference type="NCBI Taxonomy" id="1353007"/>
    <lineage>
        <taxon>Eukaryota</taxon>
        <taxon>Fungi</taxon>
        <taxon>Dikarya</taxon>
        <taxon>Ascomycota</taxon>
        <taxon>Pezizomycotina</taxon>
        <taxon>Eurotiomycetes</taxon>
        <taxon>Eurotiomycetidae</taxon>
        <taxon>Eurotiales</taxon>
        <taxon>Aspergillaceae</taxon>
        <taxon>Aspergillus</taxon>
    </lineage>
</organism>
<proteinExistence type="predicted"/>